<gene>
    <name evidence="2" type="ORF">BN656_00798</name>
</gene>
<comment type="caution">
    <text evidence="2">The sequence shown here is derived from an EMBL/GenBank/DDBJ whole genome shotgun (WGS) entry which is preliminary data.</text>
</comment>
<dbReference type="SUPFAM" id="SSF53756">
    <property type="entry name" value="UDP-Glycosyltransferase/glycogen phosphorylase"/>
    <property type="match status" value="1"/>
</dbReference>
<evidence type="ECO:0000313" key="2">
    <source>
        <dbReference type="EMBL" id="CDD56162.1"/>
    </source>
</evidence>
<evidence type="ECO:0000259" key="1">
    <source>
        <dbReference type="Pfam" id="PF13524"/>
    </source>
</evidence>
<dbReference type="Pfam" id="PF13524">
    <property type="entry name" value="Glyco_trans_1_2"/>
    <property type="match status" value="1"/>
</dbReference>
<dbReference type="Proteomes" id="UP000018141">
    <property type="component" value="Unassembled WGS sequence"/>
</dbReference>
<evidence type="ECO:0000313" key="3">
    <source>
        <dbReference type="Proteomes" id="UP000018141"/>
    </source>
</evidence>
<name>R7B069_9FIRM</name>
<dbReference type="EMBL" id="CBHH010000026">
    <property type="protein sequence ID" value="CDD56162.1"/>
    <property type="molecule type" value="Genomic_DNA"/>
</dbReference>
<dbReference type="AlphaFoldDB" id="R7B069"/>
<organism evidence="2 3">
    <name type="scientific">Bacteroides pectinophilus CAG:437</name>
    <dbReference type="NCBI Taxonomy" id="1263051"/>
    <lineage>
        <taxon>Bacteria</taxon>
        <taxon>Bacillati</taxon>
        <taxon>Bacillota</taxon>
        <taxon>Clostridia</taxon>
        <taxon>Eubacteriales</taxon>
    </lineage>
</organism>
<dbReference type="InterPro" id="IPR055259">
    <property type="entry name" value="YkvP/CgeB_Glyco_trans-like"/>
</dbReference>
<protein>
    <recommendedName>
        <fullName evidence="1">Spore protein YkvP/CgeB glycosyl transferase-like domain-containing protein</fullName>
    </recommendedName>
</protein>
<sequence>MHKHTNMICAKGSAGIGIGMNVLFPEWKNFGKEDMLDAMHNLGINVICVEFEAIHDRVNPEAEAKLDALIEEYLNKGDDSDAVFTFNYSPLISNVCKKHNVKYVAWVYDSPLVSLFSYTIINPCNHVYVFDRALADRFASEGITTVHYMPLAANVRRLDAMNVSPSGNGRGLAPEAVKRVSGDIAFVGSMYNEKHQLYERLSSMPDFAKGYLDGIIEAQMKVQGYFFMEEMLKGPVLEEMKKALDYKPNRDGVETPKYVYANYFLARKLAERERRHLLGMLAEELPDSRVNLYTHNPTPELPGVHNVGAVDYYNDMPYVFKCSRINLNISLRSIQTGIPLRCMDIMGAGGFLMSNYQADLLEHFIPGEDFVYYESDEDLISKCRYYLEHDEERRAIAANGHIKVAAAHTYEDRVRQMFM</sequence>
<proteinExistence type="predicted"/>
<feature type="domain" description="Spore protein YkvP/CgeB glycosyl transferase-like" evidence="1">
    <location>
        <begin position="275"/>
        <end position="417"/>
    </location>
</feature>
<reference evidence="2" key="1">
    <citation type="submission" date="2012-11" db="EMBL/GenBank/DDBJ databases">
        <title>Dependencies among metagenomic species, viruses, plasmids and units of genetic variation.</title>
        <authorList>
            <person name="Nielsen H.B."/>
            <person name="Almeida M."/>
            <person name="Juncker A.S."/>
            <person name="Rasmussen S."/>
            <person name="Li J."/>
            <person name="Sunagawa S."/>
            <person name="Plichta D."/>
            <person name="Gautier L."/>
            <person name="Le Chatelier E."/>
            <person name="Peletier E."/>
            <person name="Bonde I."/>
            <person name="Nielsen T."/>
            <person name="Manichanh C."/>
            <person name="Arumugam M."/>
            <person name="Batto J."/>
            <person name="Santos M.B.Q.D."/>
            <person name="Blom N."/>
            <person name="Borruel N."/>
            <person name="Burgdorf K.S."/>
            <person name="Boumezbeur F."/>
            <person name="Casellas F."/>
            <person name="Dore J."/>
            <person name="Guarner F."/>
            <person name="Hansen T."/>
            <person name="Hildebrand F."/>
            <person name="Kaas R.S."/>
            <person name="Kennedy S."/>
            <person name="Kristiansen K."/>
            <person name="Kultima J.R."/>
            <person name="Leonard P."/>
            <person name="Levenez F."/>
            <person name="Lund O."/>
            <person name="Moumen B."/>
            <person name="Le Paslier D."/>
            <person name="Pons N."/>
            <person name="Pedersen O."/>
            <person name="Prifti E."/>
            <person name="Qin J."/>
            <person name="Raes J."/>
            <person name="Tap J."/>
            <person name="Tims S."/>
            <person name="Ussery D.W."/>
            <person name="Yamada T."/>
            <person name="MetaHit consortium"/>
            <person name="Renault P."/>
            <person name="Sicheritz-Ponten T."/>
            <person name="Bork P."/>
            <person name="Wang J."/>
            <person name="Brunak S."/>
            <person name="Ehrlich S.D."/>
        </authorList>
    </citation>
    <scope>NUCLEOTIDE SEQUENCE [LARGE SCALE GENOMIC DNA]</scope>
</reference>
<accession>R7B069</accession>